<keyword evidence="2" id="KW-0808">Transferase</keyword>
<reference evidence="2 3" key="1">
    <citation type="journal article" date="2013" name="Chin. Sci. Bull.">
        <title>Genome survey uncovers the secrets of sex and lifestyle in caterpillar fungus.</title>
        <authorList>
            <person name="Hu X."/>
            <person name="Zhang Y."/>
            <person name="Xiao G."/>
            <person name="Zheng P."/>
            <person name="Xia Y."/>
            <person name="Zhang X."/>
            <person name="St Leger R.J."/>
            <person name="Liu X."/>
            <person name="Wang C."/>
        </authorList>
    </citation>
    <scope>NUCLEOTIDE SEQUENCE [LARGE SCALE GENOMIC DNA]</scope>
    <source>
        <strain evidence="3">Co18 / CGMCC 3.14243</strain>
        <tissue evidence="2">Fruit-body</tissue>
    </source>
</reference>
<evidence type="ECO:0000259" key="1">
    <source>
        <dbReference type="Pfam" id="PF01636"/>
    </source>
</evidence>
<organism evidence="2 3">
    <name type="scientific">Ophiocordyceps sinensis (strain Co18 / CGMCC 3.14243)</name>
    <name type="common">Yarsagumba caterpillar fungus</name>
    <name type="synonym">Hirsutella sinensis</name>
    <dbReference type="NCBI Taxonomy" id="911162"/>
    <lineage>
        <taxon>Eukaryota</taxon>
        <taxon>Fungi</taxon>
        <taxon>Dikarya</taxon>
        <taxon>Ascomycota</taxon>
        <taxon>Pezizomycotina</taxon>
        <taxon>Sordariomycetes</taxon>
        <taxon>Hypocreomycetidae</taxon>
        <taxon>Hypocreales</taxon>
        <taxon>Ophiocordycipitaceae</taxon>
        <taxon>Ophiocordyceps</taxon>
    </lineage>
</organism>
<dbReference type="Gene3D" id="3.30.200.20">
    <property type="entry name" value="Phosphorylase Kinase, domain 1"/>
    <property type="match status" value="1"/>
</dbReference>
<dbReference type="Proteomes" id="UP000019374">
    <property type="component" value="Unassembled WGS sequence"/>
</dbReference>
<evidence type="ECO:0000313" key="2">
    <source>
        <dbReference type="EMBL" id="EQL01923.1"/>
    </source>
</evidence>
<dbReference type="eggNOG" id="ENOG502SK0A">
    <property type="taxonomic scope" value="Eukaryota"/>
</dbReference>
<protein>
    <submittedName>
        <fullName evidence="2">Kinase-like protein</fullName>
    </submittedName>
</protein>
<dbReference type="InterPro" id="IPR051678">
    <property type="entry name" value="AGP_Transferase"/>
</dbReference>
<dbReference type="OrthoDB" id="5144009at2759"/>
<dbReference type="SUPFAM" id="SSF56112">
    <property type="entry name" value="Protein kinase-like (PK-like)"/>
    <property type="match status" value="1"/>
</dbReference>
<dbReference type="PANTHER" id="PTHR21310">
    <property type="entry name" value="AMINOGLYCOSIDE PHOSPHOTRANSFERASE-RELATED-RELATED"/>
    <property type="match status" value="1"/>
</dbReference>
<dbReference type="InterPro" id="IPR011009">
    <property type="entry name" value="Kinase-like_dom_sf"/>
</dbReference>
<feature type="domain" description="Aminoglycoside phosphotransferase" evidence="1">
    <location>
        <begin position="50"/>
        <end position="338"/>
    </location>
</feature>
<sequence>MHSKTASVWTYENGAPEEFSLTRLCEVAEAHFGVKCRLEKMAEGGYHKVYDIIEAGDGKSLGAVARVASPAFPGDKMKSEVATLRYIASHTSVPVPSVSVWNADASNPVGAEYMIMQKIPGIPASDNWKTLPVEIKERVVIQVSEHLADLFSLRFEKAGSIYCVPSESSPSVSSTASDAYEIGPVVTGPFFRALDGILDCCATNLQTSSSSRLHSLRGPFTSAGDYLAHYLRALLFKCAEFPKETMRQLGDDEEAKGDSDREQKREALQRAERVLGKGIQLCTIYPGDASVFPGGSSTPEQLFTLRLDDFRLVNIIIDEHTGKVNGYVDFEGTTTAPLWLAATPCGSAQLPPDDIYVPPQHQPINPEDRCDAEWRKAYQGGKPFRRWADYLELGVEAWSFGHVERWVDARLAWASERGQGVAMPESDDMLI</sequence>
<dbReference type="InterPro" id="IPR002575">
    <property type="entry name" value="Aminoglycoside_PTrfase"/>
</dbReference>
<proteinExistence type="predicted"/>
<dbReference type="GO" id="GO:0016301">
    <property type="term" value="F:kinase activity"/>
    <property type="evidence" value="ECO:0007669"/>
    <property type="project" value="UniProtKB-KW"/>
</dbReference>
<dbReference type="PANTHER" id="PTHR21310:SF13">
    <property type="entry name" value="AMINOGLYCOSIDE PHOSPHOTRANSFERASE DOMAIN-CONTAINING PROTEIN"/>
    <property type="match status" value="1"/>
</dbReference>
<accession>T5AJB5</accession>
<evidence type="ECO:0000313" key="3">
    <source>
        <dbReference type="Proteomes" id="UP000019374"/>
    </source>
</evidence>
<keyword evidence="2" id="KW-0418">Kinase</keyword>
<dbReference type="AlphaFoldDB" id="T5AJB5"/>
<dbReference type="HOGENOM" id="CLU_058287_0_0_1"/>
<gene>
    <name evidence="2" type="ORF">OCS_02372</name>
</gene>
<dbReference type="EMBL" id="KE652393">
    <property type="protein sequence ID" value="EQL01923.1"/>
    <property type="molecule type" value="Genomic_DNA"/>
</dbReference>
<name>T5AJB5_OPHSC</name>
<dbReference type="Pfam" id="PF01636">
    <property type="entry name" value="APH"/>
    <property type="match status" value="1"/>
</dbReference>